<evidence type="ECO:0000259" key="1">
    <source>
        <dbReference type="Pfam" id="PF04717"/>
    </source>
</evidence>
<reference evidence="2" key="1">
    <citation type="submission" date="2021-10" db="EMBL/GenBank/DDBJ databases">
        <authorList>
            <person name="Dean J.D."/>
            <person name="Kim M.K."/>
            <person name="Newey C.N."/>
            <person name="Stoker T.S."/>
            <person name="Thompson D.W."/>
            <person name="Grose J.H."/>
        </authorList>
    </citation>
    <scope>NUCLEOTIDE SEQUENCE</scope>
    <source>
        <strain evidence="2">BT635</strain>
    </source>
</reference>
<keyword evidence="3" id="KW-1185">Reference proteome</keyword>
<evidence type="ECO:0000313" key="3">
    <source>
        <dbReference type="Proteomes" id="UP001165297"/>
    </source>
</evidence>
<dbReference type="SUPFAM" id="SSF69255">
    <property type="entry name" value="gp5 N-terminal domain-like"/>
    <property type="match status" value="1"/>
</dbReference>
<dbReference type="InterPro" id="IPR037026">
    <property type="entry name" value="Vgr_OB-fold_dom_sf"/>
</dbReference>
<dbReference type="Gene3D" id="2.40.50.230">
    <property type="entry name" value="Gp5 N-terminal domain"/>
    <property type="match status" value="1"/>
</dbReference>
<evidence type="ECO:0000313" key="2">
    <source>
        <dbReference type="EMBL" id="MCB2377406.1"/>
    </source>
</evidence>
<comment type="caution">
    <text evidence="2">The sequence shown here is derived from an EMBL/GenBank/DDBJ whole genome shotgun (WGS) entry which is preliminary data.</text>
</comment>
<proteinExistence type="predicted"/>
<organism evidence="2 3">
    <name type="scientific">Hymenobacter nitidus</name>
    <dbReference type="NCBI Taxonomy" id="2880929"/>
    <lineage>
        <taxon>Bacteria</taxon>
        <taxon>Pseudomonadati</taxon>
        <taxon>Bacteroidota</taxon>
        <taxon>Cytophagia</taxon>
        <taxon>Cytophagales</taxon>
        <taxon>Hymenobacteraceae</taxon>
        <taxon>Hymenobacter</taxon>
    </lineage>
</organism>
<feature type="domain" description="Gp5/Type VI secretion system Vgr protein OB-fold" evidence="1">
    <location>
        <begin position="380"/>
        <end position="455"/>
    </location>
</feature>
<dbReference type="Pfam" id="PF04717">
    <property type="entry name" value="Phage_base_V"/>
    <property type="match status" value="1"/>
</dbReference>
<dbReference type="Gene3D" id="4.10.220.110">
    <property type="match status" value="1"/>
</dbReference>
<dbReference type="Proteomes" id="UP001165297">
    <property type="component" value="Unassembled WGS sequence"/>
</dbReference>
<protein>
    <submittedName>
        <fullName evidence="2">Phage baseplate assembly protein V</fullName>
    </submittedName>
</protein>
<dbReference type="RefSeq" id="WP_226184276.1">
    <property type="nucleotide sequence ID" value="NZ_JAJADQ010000003.1"/>
</dbReference>
<gene>
    <name evidence="2" type="ORF">LGH70_07430</name>
</gene>
<name>A0ABS8AC13_9BACT</name>
<dbReference type="Gene3D" id="2.30.110.50">
    <property type="match status" value="1"/>
</dbReference>
<dbReference type="EMBL" id="JAJADQ010000003">
    <property type="protein sequence ID" value="MCB2377406.1"/>
    <property type="molecule type" value="Genomic_DNA"/>
</dbReference>
<accession>A0ABS8AC13</accession>
<dbReference type="Gene3D" id="3.55.50.10">
    <property type="entry name" value="Baseplate protein-like domains"/>
    <property type="match status" value="1"/>
</dbReference>
<dbReference type="SUPFAM" id="SSF69279">
    <property type="entry name" value="Phage tail proteins"/>
    <property type="match status" value="1"/>
</dbReference>
<sequence>MARQVTASVQCAGSLLAPAQDIQYLVLHQDLFGHHHFEVVVPFDNVEGPQVAFFSQAHKRLLGQPLSMELTADSFHFNLGQVFKFKGLVTNIATSKDTDYVGSIIVRGYSPNFLLTDGLKRRTFVKQTLSSIFNKVLQAYPGNLLKHSIKPQHTAPIPFVAQYDETNFDFLSRLATEYGEWFFYDGETLQLGAPAAGDEEDFVADGAYNNFTFGMALKPARVKMYEYSYQKNEKFKSSTSSQQVPGISGHPFGSFALEQSEKLFTDELHVSAEMVIASASELDEEAKMVKANTAAELITFEGNSDNPSLRVGGVINVSGEGLGSRHITSESFGKYRIISISHHVDAEGNYSNSFTAIPHFLNVPPVRPGYNPPAGTPELAEVIDDADPQKLGRLKVRYHWPVQNPTDAETDWIRLLTPYSGDGKGQLFKPEVGSQVLIGYQGGLAEQPFVLGNMFHANNKQGAKYSPDKNSMKGIQTAGGNKFVMTDTQGEQKIHISNSNNKGTAIEVGFNGDGSVSIKSNGPISLTAGGDITLTAKKDIKLTAENVTIEAKTKITKKAKEIEITGSEKMDMNGKATSIKAGNTMKIAATSSLDVNGGSKASISSGKTKIH</sequence>
<dbReference type="InterPro" id="IPR006531">
    <property type="entry name" value="Gp5/Vgr_OB"/>
</dbReference>
<dbReference type="Pfam" id="PF05954">
    <property type="entry name" value="Phage_GPD"/>
    <property type="match status" value="1"/>
</dbReference>
<dbReference type="SUPFAM" id="SSF69349">
    <property type="entry name" value="Phage fibre proteins"/>
    <property type="match status" value="1"/>
</dbReference>